<dbReference type="EMBL" id="CABVHQ010000041">
    <property type="protein sequence ID" value="VVO16733.1"/>
    <property type="molecule type" value="Genomic_DNA"/>
</dbReference>
<dbReference type="OrthoDB" id="278697at2"/>
<gene>
    <name evidence="1" type="ORF">PS691_03857</name>
</gene>
<evidence type="ECO:0000313" key="2">
    <source>
        <dbReference type="Proteomes" id="UP000337909"/>
    </source>
</evidence>
<sequence length="165" mass="19774">MDSHYKNIADTLPHSMESPKDDKGYPTLEEAVDYINNIDFSTLREKLCSKDRLLCRTWSSVETEVGIQYYKNFLFLNKKYLGKFPVLPPMLEVDEIWHHHILNTRQYIKDCEGIFGYYFHHYPYFGTRNQTDKENLDIAFEMIQKLHEAEFGSKMFHIWSDEFEL</sequence>
<dbReference type="Proteomes" id="UP000337909">
    <property type="component" value="Unassembled WGS sequence"/>
</dbReference>
<evidence type="ECO:0000313" key="1">
    <source>
        <dbReference type="EMBL" id="VVO16733.1"/>
    </source>
</evidence>
<name>A0A5E7DHA2_PSEFL</name>
<accession>A0A5E7DHA2</accession>
<proteinExistence type="predicted"/>
<dbReference type="RefSeq" id="WP_150643726.1">
    <property type="nucleotide sequence ID" value="NZ_CABVHQ010000041.1"/>
</dbReference>
<protein>
    <recommendedName>
        <fullName evidence="3">Glycine-rich domain-containing protein-like</fullName>
    </recommendedName>
</protein>
<reference evidence="1 2" key="1">
    <citation type="submission" date="2019-09" db="EMBL/GenBank/DDBJ databases">
        <authorList>
            <person name="Chandra G."/>
            <person name="Truman W A."/>
        </authorList>
    </citation>
    <scope>NUCLEOTIDE SEQUENCE [LARGE SCALE GENOMIC DNA]</scope>
    <source>
        <strain evidence="1">PS691</strain>
    </source>
</reference>
<dbReference type="AlphaFoldDB" id="A0A5E7DHA2"/>
<organism evidence="1 2">
    <name type="scientific">Pseudomonas fluorescens</name>
    <dbReference type="NCBI Taxonomy" id="294"/>
    <lineage>
        <taxon>Bacteria</taxon>
        <taxon>Pseudomonadati</taxon>
        <taxon>Pseudomonadota</taxon>
        <taxon>Gammaproteobacteria</taxon>
        <taxon>Pseudomonadales</taxon>
        <taxon>Pseudomonadaceae</taxon>
        <taxon>Pseudomonas</taxon>
    </lineage>
</organism>
<evidence type="ECO:0008006" key="3">
    <source>
        <dbReference type="Google" id="ProtNLM"/>
    </source>
</evidence>